<protein>
    <submittedName>
        <fullName evidence="1">Uncharacterized protein</fullName>
    </submittedName>
</protein>
<sequence>MRLGLFASKLDANFKNLRRANDATQLAQLDSSSKSTFESQGLTQTPPVNPFEGSLYTENGRPSIIHEYCLRADREGREKCIWICMKKRNRWIAKDMPLENEGRVLGIPELRMQCSWWKRHSLFSVIGVKEVMFRWAKYNETTQEISVFLKKMDYDSEIKKIQKAIEDPGPNSDAWECGVNIQGESHSSGDECPNSIWDEVMEDFYCPVQHSRALRLRKDVYEWLPAMVECYWQNGIKPQDAEFLEAGSFVTFYRYGVLPNFLT</sequence>
<comment type="caution">
    <text evidence="1">The sequence shown here is derived from an EMBL/GenBank/DDBJ whole genome shotgun (WGS) entry which is preliminary data.</text>
</comment>
<keyword evidence="2" id="KW-1185">Reference proteome</keyword>
<name>A0AAD6DUV4_9EURO</name>
<evidence type="ECO:0000313" key="2">
    <source>
        <dbReference type="Proteomes" id="UP001213799"/>
    </source>
</evidence>
<gene>
    <name evidence="1" type="ORF">N7537_010164</name>
</gene>
<dbReference type="GeneID" id="81591460"/>
<evidence type="ECO:0000313" key="1">
    <source>
        <dbReference type="EMBL" id="KAJ5593260.1"/>
    </source>
</evidence>
<organism evidence="1 2">
    <name type="scientific">Penicillium hordei</name>
    <dbReference type="NCBI Taxonomy" id="40994"/>
    <lineage>
        <taxon>Eukaryota</taxon>
        <taxon>Fungi</taxon>
        <taxon>Dikarya</taxon>
        <taxon>Ascomycota</taxon>
        <taxon>Pezizomycotina</taxon>
        <taxon>Eurotiomycetes</taxon>
        <taxon>Eurotiomycetidae</taxon>
        <taxon>Eurotiales</taxon>
        <taxon>Aspergillaceae</taxon>
        <taxon>Penicillium</taxon>
    </lineage>
</organism>
<dbReference type="RefSeq" id="XP_056749886.1">
    <property type="nucleotide sequence ID" value="XM_056901218.1"/>
</dbReference>
<dbReference type="Proteomes" id="UP001213799">
    <property type="component" value="Unassembled WGS sequence"/>
</dbReference>
<proteinExistence type="predicted"/>
<dbReference type="EMBL" id="JAQJAE010000005">
    <property type="protein sequence ID" value="KAJ5593260.1"/>
    <property type="molecule type" value="Genomic_DNA"/>
</dbReference>
<dbReference type="AlphaFoldDB" id="A0AAD6DUV4"/>
<reference evidence="1" key="2">
    <citation type="submission" date="2023-01" db="EMBL/GenBank/DDBJ databases">
        <authorList>
            <person name="Petersen C."/>
        </authorList>
    </citation>
    <scope>NUCLEOTIDE SEQUENCE</scope>
    <source>
        <strain evidence="1">IBT 12815</strain>
    </source>
</reference>
<reference evidence="1" key="1">
    <citation type="journal article" date="2023" name="IMA Fungus">
        <title>Comparative genomic study of the Penicillium genus elucidates a diverse pangenome and 15 lateral gene transfer events.</title>
        <authorList>
            <person name="Petersen C."/>
            <person name="Sorensen T."/>
            <person name="Nielsen M.R."/>
            <person name="Sondergaard T.E."/>
            <person name="Sorensen J.L."/>
            <person name="Fitzpatrick D.A."/>
            <person name="Frisvad J.C."/>
            <person name="Nielsen K.L."/>
        </authorList>
    </citation>
    <scope>NUCLEOTIDE SEQUENCE</scope>
    <source>
        <strain evidence="1">IBT 12815</strain>
    </source>
</reference>
<accession>A0AAD6DUV4</accession>